<keyword evidence="2" id="KW-1133">Transmembrane helix</keyword>
<proteinExistence type="predicted"/>
<evidence type="ECO:0000256" key="1">
    <source>
        <dbReference type="SAM" id="MobiDB-lite"/>
    </source>
</evidence>
<name>A0A445MKC5_ENSVE</name>
<dbReference type="Proteomes" id="UP000290560">
    <property type="component" value="Unassembled WGS sequence"/>
</dbReference>
<dbReference type="AlphaFoldDB" id="A0A445MKC5"/>
<sequence length="261" mass="28389">MEAIFCLRPAIVLPSTRPRRLAGFHPTSGLAPLRHLSFPRSWRRRHGVSCSHVPPRQPPPEEDEGKKGRSGGRKVAKVAAVGVAVVAACALGAVGLSGGAPVAPALSCTLRTVPTKDNGWSIPIQGPSTPGKMTVQATRDAMRDVLFGTKDLSVMGTSNVSSKNFFASPEMIDAGIWLVQRYIGKQRNFQVMSSSCFLLWQAVIYMMLTVERMLADSPTKNDLKELDSLIGEAKKSWAEYKKLEASAVERITDDGQQDTRK</sequence>
<feature type="transmembrane region" description="Helical" evidence="2">
    <location>
        <begin position="75"/>
        <end position="96"/>
    </location>
</feature>
<evidence type="ECO:0000313" key="3">
    <source>
        <dbReference type="EMBL" id="RZR74695.1"/>
    </source>
</evidence>
<feature type="region of interest" description="Disordered" evidence="1">
    <location>
        <begin position="47"/>
        <end position="72"/>
    </location>
</feature>
<keyword evidence="2" id="KW-0472">Membrane</keyword>
<protein>
    <submittedName>
        <fullName evidence="3">Uncharacterized protein</fullName>
    </submittedName>
</protein>
<dbReference type="EMBL" id="KV876348">
    <property type="protein sequence ID" value="RZR74695.1"/>
    <property type="molecule type" value="Genomic_DNA"/>
</dbReference>
<evidence type="ECO:0000256" key="2">
    <source>
        <dbReference type="SAM" id="Phobius"/>
    </source>
</evidence>
<reference evidence="3" key="1">
    <citation type="journal article" date="2018" name="Data Brief">
        <title>Genome sequence data from 17 accessions of Ensete ventricosum, a staple food crop for millions in Ethiopia.</title>
        <authorList>
            <person name="Yemataw Z."/>
            <person name="Muzemil S."/>
            <person name="Ambachew D."/>
            <person name="Tripathi L."/>
            <person name="Tesfaye K."/>
            <person name="Chala A."/>
            <person name="Farbos A."/>
            <person name="O'Neill P."/>
            <person name="Moore K."/>
            <person name="Grant M."/>
            <person name="Studholme D.J."/>
        </authorList>
    </citation>
    <scope>NUCLEOTIDE SEQUENCE [LARGE SCALE GENOMIC DNA]</scope>
    <source>
        <tissue evidence="3">Leaf</tissue>
    </source>
</reference>
<organism evidence="3">
    <name type="scientific">Ensete ventricosum</name>
    <name type="common">Abyssinian banana</name>
    <name type="synonym">Musa ensete</name>
    <dbReference type="NCBI Taxonomy" id="4639"/>
    <lineage>
        <taxon>Eukaryota</taxon>
        <taxon>Viridiplantae</taxon>
        <taxon>Streptophyta</taxon>
        <taxon>Embryophyta</taxon>
        <taxon>Tracheophyta</taxon>
        <taxon>Spermatophyta</taxon>
        <taxon>Magnoliopsida</taxon>
        <taxon>Liliopsida</taxon>
        <taxon>Zingiberales</taxon>
        <taxon>Musaceae</taxon>
        <taxon>Ensete</taxon>
    </lineage>
</organism>
<gene>
    <name evidence="3" type="ORF">BHM03_00041460</name>
</gene>
<accession>A0A445MKC5</accession>
<keyword evidence="2" id="KW-0812">Transmembrane</keyword>